<evidence type="ECO:0000313" key="1">
    <source>
        <dbReference type="EMBL" id="ODS29759.1"/>
    </source>
</evidence>
<feature type="non-terminal residue" evidence="1">
    <location>
        <position position="135"/>
    </location>
</feature>
<comment type="caution">
    <text evidence="1">The sequence shown here is derived from an EMBL/GenBank/DDBJ whole genome shotgun (WGS) entry which is preliminary data.</text>
</comment>
<dbReference type="EMBL" id="MAYW01000382">
    <property type="protein sequence ID" value="ODS29759.1"/>
    <property type="molecule type" value="Genomic_DNA"/>
</dbReference>
<reference evidence="1 2" key="1">
    <citation type="submission" date="2016-07" db="EMBL/GenBank/DDBJ databases">
        <title>Draft genome of Scalindua rubra, obtained from a brine-seawater interface in the Red Sea, sheds light on salt adaptation in anammox bacteria.</title>
        <authorList>
            <person name="Speth D.R."/>
            <person name="Lagkouvardos I."/>
            <person name="Wang Y."/>
            <person name="Qian P.-Y."/>
            <person name="Dutilh B.E."/>
            <person name="Jetten M.S."/>
        </authorList>
    </citation>
    <scope>NUCLEOTIDE SEQUENCE [LARGE SCALE GENOMIC DNA]</scope>
    <source>
        <strain evidence="1">BSI-1</strain>
    </source>
</reference>
<organism evidence="1 2">
    <name type="scientific">Candidatus Scalindua rubra</name>
    <dbReference type="NCBI Taxonomy" id="1872076"/>
    <lineage>
        <taxon>Bacteria</taxon>
        <taxon>Pseudomonadati</taxon>
        <taxon>Planctomycetota</taxon>
        <taxon>Candidatus Brocadiia</taxon>
        <taxon>Candidatus Brocadiales</taxon>
        <taxon>Candidatus Scalinduaceae</taxon>
        <taxon>Candidatus Scalindua</taxon>
    </lineage>
</organism>
<dbReference type="Proteomes" id="UP000094056">
    <property type="component" value="Unassembled WGS sequence"/>
</dbReference>
<dbReference type="AlphaFoldDB" id="A0A1E3X2G6"/>
<proteinExistence type="predicted"/>
<evidence type="ECO:0000313" key="2">
    <source>
        <dbReference type="Proteomes" id="UP000094056"/>
    </source>
</evidence>
<accession>A0A1E3X2G6</accession>
<protein>
    <submittedName>
        <fullName evidence="1">Uncharacterized protein</fullName>
    </submittedName>
</protein>
<name>A0A1E3X2G6_9BACT</name>
<gene>
    <name evidence="1" type="ORF">SCARUB_05137</name>
</gene>
<sequence length="135" mass="15197">MRCYQALNIGIKGNGFDPLHCSRNFDIMFLNLIKRTVLLLLIAGIAAQGVSTIKYFRSEEDFLRGTSMKATEINGNSYLQALYNNLGQLISKSKVTSEGEILHETIFEYAEDGTLHRKSYRDGMGNVIKMYVYGA</sequence>